<dbReference type="AlphaFoldDB" id="A0A5N4AF38"/>
<organism evidence="1 2">
    <name type="scientific">Photinus pyralis</name>
    <name type="common">Common eastern firefly</name>
    <name type="synonym">Lampyris pyralis</name>
    <dbReference type="NCBI Taxonomy" id="7054"/>
    <lineage>
        <taxon>Eukaryota</taxon>
        <taxon>Metazoa</taxon>
        <taxon>Ecdysozoa</taxon>
        <taxon>Arthropoda</taxon>
        <taxon>Hexapoda</taxon>
        <taxon>Insecta</taxon>
        <taxon>Pterygota</taxon>
        <taxon>Neoptera</taxon>
        <taxon>Endopterygota</taxon>
        <taxon>Coleoptera</taxon>
        <taxon>Polyphaga</taxon>
        <taxon>Elateriformia</taxon>
        <taxon>Elateroidea</taxon>
        <taxon>Lampyridae</taxon>
        <taxon>Lampyrinae</taxon>
        <taxon>Photinus</taxon>
    </lineage>
</organism>
<accession>A0A5N4AF38</accession>
<gene>
    <name evidence="1" type="ORF">PPYR_09985</name>
</gene>
<sequence length="181" mass="20839">MIVIEQLLFAAHIYHRGIRHCIDHYEPPEQVFRSAVNVELLNRLSTLRATGNVLPAVVSNCLMHVNRSFPKQKILQSDHNKLSRLAVSLDIFDNISSFKRLCNVIAYCKRFVYNVKNKEQKQLGNLTLSEIRQAELIIIRKDQVKKVLKECVRCYKVNPIASTQIMGNLPLDRISVELLKS</sequence>
<comment type="caution">
    <text evidence="1">The sequence shown here is derived from an EMBL/GenBank/DDBJ whole genome shotgun (WGS) entry which is preliminary data.</text>
</comment>
<evidence type="ECO:0000313" key="1">
    <source>
        <dbReference type="EMBL" id="KAB0795924.1"/>
    </source>
</evidence>
<dbReference type="Proteomes" id="UP000327044">
    <property type="component" value="Unassembled WGS sequence"/>
</dbReference>
<dbReference type="InParanoid" id="A0A5N4AF38"/>
<dbReference type="EMBL" id="VVIM01000007">
    <property type="protein sequence ID" value="KAB0795924.1"/>
    <property type="molecule type" value="Genomic_DNA"/>
</dbReference>
<proteinExistence type="predicted"/>
<protein>
    <submittedName>
        <fullName evidence="1">Uncharacterized protein</fullName>
    </submittedName>
</protein>
<reference evidence="1 2" key="1">
    <citation type="journal article" date="2018" name="Elife">
        <title>Firefly genomes illuminate parallel origins of bioluminescence in beetles.</title>
        <authorList>
            <person name="Fallon T.R."/>
            <person name="Lower S.E."/>
            <person name="Chang C.H."/>
            <person name="Bessho-Uehara M."/>
            <person name="Martin G.J."/>
            <person name="Bewick A.J."/>
            <person name="Behringer M."/>
            <person name="Debat H.J."/>
            <person name="Wong I."/>
            <person name="Day J.C."/>
            <person name="Suvorov A."/>
            <person name="Silva C.J."/>
            <person name="Stanger-Hall K.F."/>
            <person name="Hall D.W."/>
            <person name="Schmitz R.J."/>
            <person name="Nelson D.R."/>
            <person name="Lewis S.M."/>
            <person name="Shigenobu S."/>
            <person name="Bybee S.M."/>
            <person name="Larracuente A.M."/>
            <person name="Oba Y."/>
            <person name="Weng J.K."/>
        </authorList>
    </citation>
    <scope>NUCLEOTIDE SEQUENCE [LARGE SCALE GENOMIC DNA]</scope>
    <source>
        <strain evidence="1">1611_PpyrPB1</strain>
        <tissue evidence="1">Whole body</tissue>
    </source>
</reference>
<name>A0A5N4AF38_PHOPY</name>
<evidence type="ECO:0000313" key="2">
    <source>
        <dbReference type="Proteomes" id="UP000327044"/>
    </source>
</evidence>
<keyword evidence="2" id="KW-1185">Reference proteome</keyword>